<reference evidence="2" key="1">
    <citation type="journal article" date="2017" name="Nat. Ecol. Evol.">
        <title>Genome expansion and lineage-specific genetic innovations in the forest pathogenic fungi Armillaria.</title>
        <authorList>
            <person name="Sipos G."/>
            <person name="Prasanna A.N."/>
            <person name="Walter M.C."/>
            <person name="O'Connor E."/>
            <person name="Balint B."/>
            <person name="Krizsan K."/>
            <person name="Kiss B."/>
            <person name="Hess J."/>
            <person name="Varga T."/>
            <person name="Slot J."/>
            <person name="Riley R."/>
            <person name="Boka B."/>
            <person name="Rigling D."/>
            <person name="Barry K."/>
            <person name="Lee J."/>
            <person name="Mihaltcheva S."/>
            <person name="LaButti K."/>
            <person name="Lipzen A."/>
            <person name="Waldron R."/>
            <person name="Moloney N.M."/>
            <person name="Sperisen C."/>
            <person name="Kredics L."/>
            <person name="Vagvoelgyi C."/>
            <person name="Patrignani A."/>
            <person name="Fitzpatrick D."/>
            <person name="Nagy I."/>
            <person name="Doyle S."/>
            <person name="Anderson J.B."/>
            <person name="Grigoriev I.V."/>
            <person name="Gueldener U."/>
            <person name="Muensterkoetter M."/>
            <person name="Nagy L.G."/>
        </authorList>
    </citation>
    <scope>NUCLEOTIDE SEQUENCE [LARGE SCALE GENOMIC DNA]</scope>
    <source>
        <strain evidence="2">C18/9</strain>
    </source>
</reference>
<organism evidence="1 2">
    <name type="scientific">Armillaria ostoyae</name>
    <name type="common">Armillaria root rot fungus</name>
    <dbReference type="NCBI Taxonomy" id="47428"/>
    <lineage>
        <taxon>Eukaryota</taxon>
        <taxon>Fungi</taxon>
        <taxon>Dikarya</taxon>
        <taxon>Basidiomycota</taxon>
        <taxon>Agaricomycotina</taxon>
        <taxon>Agaricomycetes</taxon>
        <taxon>Agaricomycetidae</taxon>
        <taxon>Agaricales</taxon>
        <taxon>Marasmiineae</taxon>
        <taxon>Physalacriaceae</taxon>
        <taxon>Armillaria</taxon>
    </lineage>
</organism>
<evidence type="ECO:0000313" key="2">
    <source>
        <dbReference type="Proteomes" id="UP000219338"/>
    </source>
</evidence>
<dbReference type="AlphaFoldDB" id="A0A284QLI9"/>
<gene>
    <name evidence="1" type="ORF">ARMOST_00589</name>
</gene>
<dbReference type="OrthoDB" id="3057946at2759"/>
<accession>A0A284QLI9</accession>
<protein>
    <submittedName>
        <fullName evidence="1">Uncharacterized protein</fullName>
    </submittedName>
</protein>
<proteinExistence type="predicted"/>
<sequence length="143" mass="16985">MLNTIEFQEFIDNMNVILEHILFWSKSTMQRHLALLEKLIKFHEQHPSLAACTDQIFKMETLIKCFLCYLTARVTISQPLCKRNNNAKSTRISWPSLRTIHDDLLALIINFCPGVNQERMDEWLKRMNNHCQYPVEIFKMIET</sequence>
<keyword evidence="2" id="KW-1185">Reference proteome</keyword>
<name>A0A284QLI9_ARMOS</name>
<dbReference type="Proteomes" id="UP000219338">
    <property type="component" value="Unassembled WGS sequence"/>
</dbReference>
<evidence type="ECO:0000313" key="1">
    <source>
        <dbReference type="EMBL" id="SJK97337.1"/>
    </source>
</evidence>
<dbReference type="EMBL" id="FUEG01000001">
    <property type="protein sequence ID" value="SJK97337.1"/>
    <property type="molecule type" value="Genomic_DNA"/>
</dbReference>